<feature type="transmembrane region" description="Helical" evidence="1">
    <location>
        <begin position="97"/>
        <end position="116"/>
    </location>
</feature>
<dbReference type="Proteomes" id="UP001139226">
    <property type="component" value="Unassembled WGS sequence"/>
</dbReference>
<keyword evidence="4" id="KW-1185">Reference proteome</keyword>
<dbReference type="EMBL" id="JAKVTV010000001">
    <property type="protein sequence ID" value="MCH4821664.1"/>
    <property type="molecule type" value="Genomic_DNA"/>
</dbReference>
<dbReference type="Gene3D" id="2.170.130.10">
    <property type="entry name" value="TonB-dependent receptor, plug domain"/>
    <property type="match status" value="1"/>
</dbReference>
<feature type="transmembrane region" description="Helical" evidence="1">
    <location>
        <begin position="12"/>
        <end position="38"/>
    </location>
</feature>
<sequence length="596" mass="68058">MENTIDWWQIGGITYMVITVFFLLRLFLQFGSVLKIILSHKFENKAGINYLKTSDTKLPFSFFNYVVFNPEKHSIKDLELILEHEKVHARQFHSADILFVNLATCIIWFNPLVWLYKKAIEQNLEFIADRETVNNNADLKQYQHALVQVSIADFTPALTNHFYKSFIKKRILMLNKKSSTQSPAWKLGLVMPLILAFMLLFNVRTEAQVVETKETKNIKEAPAPERVEELEIEEVIELDDELATNEEVNIEIKEAPQENWILRKSPRSENPSANLGKDLLYVLNGKSYKARKLKGKYIALESRPKILTGEKAVSQYGDNAENGAIIIPKADIIRNFDKVMDEAEGRTEFSGRYIMVDEYGKPNYVRLNSSTSAPRQQRIFQGGNHAQVRVSPAMNNHYVVRSSSPKWNSDKNIVYEFKTDGKKNGKNKNKVRVRRISNDSNKISINTQEAEPIYVVDEEIQTKDYIQLIEPEEIASINVLKGGMAIKEYGNKAKNGVIIIKTKEFSGESKAAIFQIKNSFTPEQIEALKNEVKAKTQYTLELKDIKRNEDGIITNINVRFYNSKSMVNSQYNNENGIPDILVGLRPGGGLTISASE</sequence>
<name>A0A9X2A7Q0_9FLAO</name>
<dbReference type="InterPro" id="IPR052173">
    <property type="entry name" value="Beta-lactam_resp_regulator"/>
</dbReference>
<dbReference type="SUPFAM" id="SSF56935">
    <property type="entry name" value="Porins"/>
    <property type="match status" value="1"/>
</dbReference>
<evidence type="ECO:0000259" key="2">
    <source>
        <dbReference type="Pfam" id="PF05569"/>
    </source>
</evidence>
<reference evidence="3" key="1">
    <citation type="submission" date="2022-03" db="EMBL/GenBank/DDBJ databases">
        <title>Gramella crocea sp. nov., isolated from activated sludge of a seafood processing plant.</title>
        <authorList>
            <person name="Zhang X."/>
        </authorList>
    </citation>
    <scope>NUCLEOTIDE SEQUENCE</scope>
    <source>
        <strain evidence="3">YJ019</strain>
    </source>
</reference>
<evidence type="ECO:0000313" key="4">
    <source>
        <dbReference type="Proteomes" id="UP001139226"/>
    </source>
</evidence>
<organism evidence="3 4">
    <name type="scientific">Christiangramia lutea</name>
    <dbReference type="NCBI Taxonomy" id="1607951"/>
    <lineage>
        <taxon>Bacteria</taxon>
        <taxon>Pseudomonadati</taxon>
        <taxon>Bacteroidota</taxon>
        <taxon>Flavobacteriia</taxon>
        <taxon>Flavobacteriales</taxon>
        <taxon>Flavobacteriaceae</taxon>
        <taxon>Christiangramia</taxon>
    </lineage>
</organism>
<keyword evidence="1" id="KW-0812">Transmembrane</keyword>
<dbReference type="Pfam" id="PF05569">
    <property type="entry name" value="Peptidase_M56"/>
    <property type="match status" value="1"/>
</dbReference>
<dbReference type="InterPro" id="IPR008756">
    <property type="entry name" value="Peptidase_M56"/>
</dbReference>
<accession>A0A9X2A7Q0</accession>
<feature type="domain" description="Peptidase M56" evidence="2">
    <location>
        <begin position="72"/>
        <end position="174"/>
    </location>
</feature>
<dbReference type="AlphaFoldDB" id="A0A9X2A7Q0"/>
<gene>
    <name evidence="3" type="ORF">ML462_00625</name>
</gene>
<dbReference type="RefSeq" id="WP_240711796.1">
    <property type="nucleotide sequence ID" value="NZ_JAKVTV010000001.1"/>
</dbReference>
<evidence type="ECO:0000313" key="3">
    <source>
        <dbReference type="EMBL" id="MCH4821664.1"/>
    </source>
</evidence>
<dbReference type="InterPro" id="IPR037066">
    <property type="entry name" value="Plug_dom_sf"/>
</dbReference>
<proteinExistence type="predicted"/>
<comment type="caution">
    <text evidence="3">The sequence shown here is derived from an EMBL/GenBank/DDBJ whole genome shotgun (WGS) entry which is preliminary data.</text>
</comment>
<dbReference type="CDD" id="cd07341">
    <property type="entry name" value="M56_BlaR1_MecR1_like"/>
    <property type="match status" value="1"/>
</dbReference>
<keyword evidence="1" id="KW-0472">Membrane</keyword>
<dbReference type="PANTHER" id="PTHR34978:SF3">
    <property type="entry name" value="SLR0241 PROTEIN"/>
    <property type="match status" value="1"/>
</dbReference>
<keyword evidence="1" id="KW-1133">Transmembrane helix</keyword>
<protein>
    <submittedName>
        <fullName evidence="3">M56 family metallopeptidase</fullName>
    </submittedName>
</protein>
<evidence type="ECO:0000256" key="1">
    <source>
        <dbReference type="SAM" id="Phobius"/>
    </source>
</evidence>
<dbReference type="PANTHER" id="PTHR34978">
    <property type="entry name" value="POSSIBLE SENSOR-TRANSDUCER PROTEIN BLAR"/>
    <property type="match status" value="1"/>
</dbReference>